<protein>
    <submittedName>
        <fullName evidence="1">5618_t:CDS:1</fullName>
    </submittedName>
</protein>
<reference evidence="1" key="1">
    <citation type="submission" date="2021-06" db="EMBL/GenBank/DDBJ databases">
        <authorList>
            <person name="Kallberg Y."/>
            <person name="Tangrot J."/>
            <person name="Rosling A."/>
        </authorList>
    </citation>
    <scope>NUCLEOTIDE SEQUENCE</scope>
    <source>
        <strain evidence="1">AZ414A</strain>
    </source>
</reference>
<dbReference type="EMBL" id="CAJVPK010001678">
    <property type="protein sequence ID" value="CAG8595212.1"/>
    <property type="molecule type" value="Genomic_DNA"/>
</dbReference>
<sequence>VNIKELKRDMLALKNDHARIEKDLEWKSEVRSQGSYYITSLACILRVD</sequence>
<name>A0A9N9C974_9GLOM</name>
<dbReference type="OrthoDB" id="2436865at2759"/>
<accession>A0A9N9C974</accession>
<comment type="caution">
    <text evidence="1">The sequence shown here is derived from an EMBL/GenBank/DDBJ whole genome shotgun (WGS) entry which is preliminary data.</text>
</comment>
<feature type="non-terminal residue" evidence="1">
    <location>
        <position position="1"/>
    </location>
</feature>
<gene>
    <name evidence="1" type="ORF">DEBURN_LOCUS9253</name>
</gene>
<evidence type="ECO:0000313" key="1">
    <source>
        <dbReference type="EMBL" id="CAG8595212.1"/>
    </source>
</evidence>
<keyword evidence="2" id="KW-1185">Reference proteome</keyword>
<organism evidence="1 2">
    <name type="scientific">Diversispora eburnea</name>
    <dbReference type="NCBI Taxonomy" id="1213867"/>
    <lineage>
        <taxon>Eukaryota</taxon>
        <taxon>Fungi</taxon>
        <taxon>Fungi incertae sedis</taxon>
        <taxon>Mucoromycota</taxon>
        <taxon>Glomeromycotina</taxon>
        <taxon>Glomeromycetes</taxon>
        <taxon>Diversisporales</taxon>
        <taxon>Diversisporaceae</taxon>
        <taxon>Diversispora</taxon>
    </lineage>
</organism>
<proteinExistence type="predicted"/>
<evidence type="ECO:0000313" key="2">
    <source>
        <dbReference type="Proteomes" id="UP000789706"/>
    </source>
</evidence>
<dbReference type="Proteomes" id="UP000789706">
    <property type="component" value="Unassembled WGS sequence"/>
</dbReference>
<dbReference type="AlphaFoldDB" id="A0A9N9C974"/>